<name>A0AAE1CLG3_9GAST</name>
<comment type="caution">
    <text evidence="2">The sequence shown here is derived from an EMBL/GenBank/DDBJ whole genome shotgun (WGS) entry which is preliminary data.</text>
</comment>
<evidence type="ECO:0000256" key="1">
    <source>
        <dbReference type="SAM" id="MobiDB-lite"/>
    </source>
</evidence>
<dbReference type="EMBL" id="JAWDGP010007673">
    <property type="protein sequence ID" value="KAK3709181.1"/>
    <property type="molecule type" value="Genomic_DNA"/>
</dbReference>
<feature type="region of interest" description="Disordered" evidence="1">
    <location>
        <begin position="74"/>
        <end position="102"/>
    </location>
</feature>
<evidence type="ECO:0000313" key="3">
    <source>
        <dbReference type="Proteomes" id="UP001283361"/>
    </source>
</evidence>
<organism evidence="2 3">
    <name type="scientific">Elysia crispata</name>
    <name type="common">lettuce slug</name>
    <dbReference type="NCBI Taxonomy" id="231223"/>
    <lineage>
        <taxon>Eukaryota</taxon>
        <taxon>Metazoa</taxon>
        <taxon>Spiralia</taxon>
        <taxon>Lophotrochozoa</taxon>
        <taxon>Mollusca</taxon>
        <taxon>Gastropoda</taxon>
        <taxon>Heterobranchia</taxon>
        <taxon>Euthyneura</taxon>
        <taxon>Panpulmonata</taxon>
        <taxon>Sacoglossa</taxon>
        <taxon>Placobranchoidea</taxon>
        <taxon>Plakobranchidae</taxon>
        <taxon>Elysia</taxon>
    </lineage>
</organism>
<gene>
    <name evidence="2" type="ORF">RRG08_030860</name>
</gene>
<reference evidence="2" key="1">
    <citation type="journal article" date="2023" name="G3 (Bethesda)">
        <title>A reference genome for the long-term kleptoplast-retaining sea slug Elysia crispata morphotype clarki.</title>
        <authorList>
            <person name="Eastman K.E."/>
            <person name="Pendleton A.L."/>
            <person name="Shaikh M.A."/>
            <person name="Suttiyut T."/>
            <person name="Ogas R."/>
            <person name="Tomko P."/>
            <person name="Gavelis G."/>
            <person name="Widhalm J.R."/>
            <person name="Wisecaver J.H."/>
        </authorList>
    </citation>
    <scope>NUCLEOTIDE SEQUENCE</scope>
    <source>
        <strain evidence="2">ECLA1</strain>
    </source>
</reference>
<feature type="compositionally biased region" description="Basic and acidic residues" evidence="1">
    <location>
        <begin position="74"/>
        <end position="85"/>
    </location>
</feature>
<protein>
    <submittedName>
        <fullName evidence="2">Uncharacterized protein</fullName>
    </submittedName>
</protein>
<keyword evidence="3" id="KW-1185">Reference proteome</keyword>
<evidence type="ECO:0000313" key="2">
    <source>
        <dbReference type="EMBL" id="KAK3709181.1"/>
    </source>
</evidence>
<sequence>MEVVVNRIKCFSLKVLRDANHVSHFIDLGSRSARRVEPCHALGKALPNFMVKRIILTLGVLKARRRAKIYKRNDTKRWKGKEGKRSVKQGESPLEQAVRGEY</sequence>
<proteinExistence type="predicted"/>
<dbReference type="Proteomes" id="UP001283361">
    <property type="component" value="Unassembled WGS sequence"/>
</dbReference>
<accession>A0AAE1CLG3</accession>
<dbReference type="AlphaFoldDB" id="A0AAE1CLG3"/>